<dbReference type="PANTHER" id="PTHR31301">
    <property type="entry name" value="LOB DOMAIN-CONTAINING PROTEIN 4-RELATED"/>
    <property type="match status" value="1"/>
</dbReference>
<evidence type="ECO:0000313" key="5">
    <source>
        <dbReference type="Proteomes" id="UP001055439"/>
    </source>
</evidence>
<gene>
    <name evidence="4" type="ORF">MUK42_03215</name>
</gene>
<feature type="transmembrane region" description="Helical" evidence="2">
    <location>
        <begin position="9"/>
        <end position="35"/>
    </location>
</feature>
<evidence type="ECO:0000259" key="3">
    <source>
        <dbReference type="PROSITE" id="PS50891"/>
    </source>
</evidence>
<dbReference type="EMBL" id="CP097510">
    <property type="protein sequence ID" value="URE31528.1"/>
    <property type="molecule type" value="Genomic_DNA"/>
</dbReference>
<dbReference type="InterPro" id="IPR004883">
    <property type="entry name" value="LOB"/>
</dbReference>
<keyword evidence="2" id="KW-1133">Transmembrane helix</keyword>
<evidence type="ECO:0000313" key="4">
    <source>
        <dbReference type="EMBL" id="URE31528.1"/>
    </source>
</evidence>
<organism evidence="4 5">
    <name type="scientific">Musa troglodytarum</name>
    <name type="common">fe'i banana</name>
    <dbReference type="NCBI Taxonomy" id="320322"/>
    <lineage>
        <taxon>Eukaryota</taxon>
        <taxon>Viridiplantae</taxon>
        <taxon>Streptophyta</taxon>
        <taxon>Embryophyta</taxon>
        <taxon>Tracheophyta</taxon>
        <taxon>Spermatophyta</taxon>
        <taxon>Magnoliopsida</taxon>
        <taxon>Liliopsida</taxon>
        <taxon>Zingiberales</taxon>
        <taxon>Musaceae</taxon>
        <taxon>Musa</taxon>
    </lineage>
</organism>
<dbReference type="Pfam" id="PF03195">
    <property type="entry name" value="LOB"/>
    <property type="match status" value="1"/>
</dbReference>
<evidence type="ECO:0000256" key="1">
    <source>
        <dbReference type="ARBA" id="ARBA00005474"/>
    </source>
</evidence>
<dbReference type="Proteomes" id="UP001055439">
    <property type="component" value="Chromosome 8"/>
</dbReference>
<keyword evidence="2" id="KW-0812">Transmembrane</keyword>
<sequence length="324" mass="35823">MPWRGEKIIVLGVVLLLLLLLLLYILIFNLISFFLHLCWDLQPTLSIRSGGNPSDPSGLKADGEVRRAMSSSSPCAACKLLRRKCTPECIFAPHFPPDQPAKFANVHRVFGASNVAKLLKKLRPEQREDAVVSLSYEAEARLRDPVHGCVGYICLLQHKLKEVQHDLSNAKRELSTYIAPFAFGPNLPHQYHHQLQGVSPSPFGIRGMGIGTGLALPAPATWPQGQMLIMSEQHQHQRQQPPEMRQAAVETPVAAREQEMFTSYPQIQGYDRMAGGAAVVATVSAQLFNSPFAAEQRHPQPQQYAERLWATARGEGRSGVNPSA</sequence>
<reference evidence="4" key="1">
    <citation type="submission" date="2022-05" db="EMBL/GenBank/DDBJ databases">
        <title>The Musa troglodytarum L. genome provides insights into the mechanism of non-climacteric behaviour and enrichment of carotenoids.</title>
        <authorList>
            <person name="Wang J."/>
        </authorList>
    </citation>
    <scope>NUCLEOTIDE SEQUENCE</scope>
    <source>
        <tissue evidence="4">Leaf</tissue>
    </source>
</reference>
<dbReference type="PROSITE" id="PS50891">
    <property type="entry name" value="LOB"/>
    <property type="match status" value="1"/>
</dbReference>
<dbReference type="PANTHER" id="PTHR31301:SF68">
    <property type="entry name" value="LOB DOMAIN-CONTAINING PROTEIN 32-RELATED"/>
    <property type="match status" value="1"/>
</dbReference>
<evidence type="ECO:0000256" key="2">
    <source>
        <dbReference type="SAM" id="Phobius"/>
    </source>
</evidence>
<feature type="domain" description="LOB" evidence="3">
    <location>
        <begin position="73"/>
        <end position="174"/>
    </location>
</feature>
<keyword evidence="2" id="KW-0472">Membrane</keyword>
<accession>A0A9E7HI39</accession>
<comment type="similarity">
    <text evidence="1">Belongs to the LOB domain-containing protein family.</text>
</comment>
<proteinExistence type="inferred from homology"/>
<dbReference type="AlphaFoldDB" id="A0A9E7HI39"/>
<keyword evidence="5" id="KW-1185">Reference proteome</keyword>
<protein>
    <recommendedName>
        <fullName evidence="3">LOB domain-containing protein</fullName>
    </recommendedName>
</protein>
<dbReference type="OrthoDB" id="772606at2759"/>
<name>A0A9E7HI39_9LILI</name>